<reference evidence="3" key="2">
    <citation type="submission" date="2020-05" db="UniProtKB">
        <authorList>
            <consortium name="EnsemblMetazoa"/>
        </authorList>
    </citation>
    <scope>IDENTIFICATION</scope>
</reference>
<dbReference type="VEuPathDB" id="VectorBase:ASIS010401"/>
<reference evidence="2 4" key="1">
    <citation type="journal article" date="2014" name="BMC Genomics">
        <title>Genome sequence of Anopheles sinensis provides insight into genetics basis of mosquito competence for malaria parasites.</title>
        <authorList>
            <person name="Zhou D."/>
            <person name="Zhang D."/>
            <person name="Ding G."/>
            <person name="Shi L."/>
            <person name="Hou Q."/>
            <person name="Ye Y."/>
            <person name="Xu Y."/>
            <person name="Zhou H."/>
            <person name="Xiong C."/>
            <person name="Li S."/>
            <person name="Yu J."/>
            <person name="Hong S."/>
            <person name="Yu X."/>
            <person name="Zou P."/>
            <person name="Chen C."/>
            <person name="Chang X."/>
            <person name="Wang W."/>
            <person name="Lv Y."/>
            <person name="Sun Y."/>
            <person name="Ma L."/>
            <person name="Shen B."/>
            <person name="Zhu C."/>
        </authorList>
    </citation>
    <scope>NUCLEOTIDE SEQUENCE [LARGE SCALE GENOMIC DNA]</scope>
</reference>
<feature type="signal peptide" evidence="1">
    <location>
        <begin position="1"/>
        <end position="28"/>
    </location>
</feature>
<dbReference type="Proteomes" id="UP000030765">
    <property type="component" value="Unassembled WGS sequence"/>
</dbReference>
<proteinExistence type="predicted"/>
<organism evidence="2">
    <name type="scientific">Anopheles sinensis</name>
    <name type="common">Mosquito</name>
    <dbReference type="NCBI Taxonomy" id="74873"/>
    <lineage>
        <taxon>Eukaryota</taxon>
        <taxon>Metazoa</taxon>
        <taxon>Ecdysozoa</taxon>
        <taxon>Arthropoda</taxon>
        <taxon>Hexapoda</taxon>
        <taxon>Insecta</taxon>
        <taxon>Pterygota</taxon>
        <taxon>Neoptera</taxon>
        <taxon>Endopterygota</taxon>
        <taxon>Diptera</taxon>
        <taxon>Nematocera</taxon>
        <taxon>Culicoidea</taxon>
        <taxon>Culicidae</taxon>
        <taxon>Anophelinae</taxon>
        <taxon>Anopheles</taxon>
    </lineage>
</organism>
<dbReference type="STRING" id="74873.A0A084WAI7"/>
<dbReference type="EMBL" id="KE525329">
    <property type="protein sequence ID" value="KFB47231.1"/>
    <property type="molecule type" value="Genomic_DNA"/>
</dbReference>
<evidence type="ECO:0008006" key="5">
    <source>
        <dbReference type="Google" id="ProtNLM"/>
    </source>
</evidence>
<keyword evidence="1" id="KW-0732">Signal</keyword>
<evidence type="ECO:0000313" key="4">
    <source>
        <dbReference type="Proteomes" id="UP000030765"/>
    </source>
</evidence>
<sequence>MKRSQQTACSAVTLLCLITIGFVGVVRGAYSIPDELIHCYRGNGTQPGPPHTVQYLLELIRKIERHNPTTLDMRLLSAELIHRLRIDGIENVPGIAETEWVTPYSPNGIMVPKYTLLRQLVSDVPGRIDFDTFLTPGEICHLHRMLSSSVEPYQRDDERRTCPITLTSSDGNPQAPWITQNKAQKSNFNRTTFARPLSRCPLELGTVHTADHGTIAPGVVIMSIAAGMQPQSVLISEFITAYRKKNPYENLETMETADTRKQLEKLFASLESIDNMYAAGLAGDLAEVCLYQGPALLTQVNVGLAGSWNDSYFPRARYLDEGHSGRWEMTDSEILSGIDGFYLAQQTPQLVKRLRRLRLSQVLDMFYSERGIPVASIENISHRRRLGGGHGTQPSKGAGWPAAQNALRSELDDEGENVGKAQFSAKTAGSTRFRHVFDDEAEVTMEQGQRQTVDVTRACQRKDIVRSIERDKLKQETYKLVEVLQYATGSVVVEETLMKRICDATVDRFFERTSQLLNTVSSCPVGVDPNKHIVKPNVDLTVILDGSRDEYRSLQLISFLVELIEVSHYGSSISIVNGATGEYMVNKTNSMSEVFERLQLSLGSFPPQLSLSRSFASILTTLSHQMDTERSLFLVGSNTPVVLVFAQSHRIAQADFESARRMLRGSFQQFPDIYFAFVTNDPASIRQLVDFSDTVHSRTADEHYHVIDSSQTAIESFANDLGTLMRGIPQRLMAPHCHTASNRDTWRSDLIREEYEQYLSPGVELRYRLGQLFLRNSQDVRVQFMNTDYGEFTVCEGRDHRSTPTNCQTTGPDQQSLWFNHSHPCGGVDDHACRSLYYSVRMDSSNMMCNENDCRYPDQVRFVVRHEGLRCLNDGSGATRSLPERFTWLVLLVMCVSIRIIANN</sequence>
<dbReference type="VEuPathDB" id="VectorBase:ASIC015257"/>
<evidence type="ECO:0000313" key="3">
    <source>
        <dbReference type="EnsemblMetazoa" id="ASIC015257-PA"/>
    </source>
</evidence>
<evidence type="ECO:0000313" key="2">
    <source>
        <dbReference type="EMBL" id="KFB47231.1"/>
    </source>
</evidence>
<name>A0A084WAI7_ANOSI</name>
<dbReference type="OMA" id="NYLNETW"/>
<keyword evidence="4" id="KW-1185">Reference proteome</keyword>
<evidence type="ECO:0000256" key="1">
    <source>
        <dbReference type="SAM" id="SignalP"/>
    </source>
</evidence>
<feature type="chain" id="PRO_5001784594" description="VWFA domain-containing protein" evidence="1">
    <location>
        <begin position="29"/>
        <end position="904"/>
    </location>
</feature>
<dbReference type="AlphaFoldDB" id="A0A084WAI7"/>
<protein>
    <recommendedName>
        <fullName evidence="5">VWFA domain-containing protein</fullName>
    </recommendedName>
</protein>
<dbReference type="EnsemblMetazoa" id="ASIC015257-RA">
    <property type="protein sequence ID" value="ASIC015257-PA"/>
    <property type="gene ID" value="ASIC015257"/>
</dbReference>
<accession>A0A084WAI7</accession>
<dbReference type="EMBL" id="ATLV01022195">
    <property type="status" value="NOT_ANNOTATED_CDS"/>
    <property type="molecule type" value="Genomic_DNA"/>
</dbReference>
<gene>
    <name evidence="2" type="ORF">ZHAS_00015257</name>
</gene>
<dbReference type="OrthoDB" id="549017at2759"/>